<feature type="domain" description="HPt" evidence="19">
    <location>
        <begin position="643"/>
        <end position="729"/>
    </location>
</feature>
<keyword evidence="5" id="KW-0997">Cell inner membrane</keyword>
<dbReference type="Pfam" id="PF02518">
    <property type="entry name" value="HATPase_c"/>
    <property type="match status" value="1"/>
</dbReference>
<dbReference type="InterPro" id="IPR011006">
    <property type="entry name" value="CheY-like_superfamily"/>
</dbReference>
<feature type="domain" description="Histidine kinase" evidence="17">
    <location>
        <begin position="253"/>
        <end position="474"/>
    </location>
</feature>
<dbReference type="SMART" id="SM00448">
    <property type="entry name" value="REC"/>
    <property type="match status" value="1"/>
</dbReference>
<evidence type="ECO:0000256" key="14">
    <source>
        <dbReference type="PROSITE-ProRule" id="PRU00110"/>
    </source>
</evidence>
<dbReference type="SUPFAM" id="SSF55874">
    <property type="entry name" value="ATPase domain of HSP90 chaperone/DNA topoisomerase II/histidine kinase"/>
    <property type="match status" value="1"/>
</dbReference>
<dbReference type="Gene3D" id="1.20.120.160">
    <property type="entry name" value="HPT domain"/>
    <property type="match status" value="1"/>
</dbReference>
<comment type="subcellular location">
    <subcellularLocation>
        <location evidence="2">Cell inner membrane</location>
        <topology evidence="2">Multi-pass membrane protein</topology>
    </subcellularLocation>
</comment>
<dbReference type="Pfam" id="PF00512">
    <property type="entry name" value="HisKA"/>
    <property type="match status" value="1"/>
</dbReference>
<dbReference type="AlphaFoldDB" id="A0A7W6K441"/>
<keyword evidence="6 15" id="KW-0597">Phosphoprotein</keyword>
<dbReference type="InterPro" id="IPR036641">
    <property type="entry name" value="HPT_dom_sf"/>
</dbReference>
<evidence type="ECO:0000256" key="6">
    <source>
        <dbReference type="ARBA" id="ARBA00022553"/>
    </source>
</evidence>
<evidence type="ECO:0000313" key="21">
    <source>
        <dbReference type="Proteomes" id="UP000584824"/>
    </source>
</evidence>
<keyword evidence="4" id="KW-1003">Cell membrane</keyword>
<dbReference type="EC" id="2.7.13.3" evidence="3"/>
<feature type="modified residue" description="Phosphohistidine" evidence="14">
    <location>
        <position position="682"/>
    </location>
</feature>
<keyword evidence="20" id="KW-0238">DNA-binding</keyword>
<evidence type="ECO:0000256" key="9">
    <source>
        <dbReference type="ARBA" id="ARBA00022777"/>
    </source>
</evidence>
<dbReference type="Proteomes" id="UP000584824">
    <property type="component" value="Unassembled WGS sequence"/>
</dbReference>
<keyword evidence="7" id="KW-0808">Transferase</keyword>
<evidence type="ECO:0000256" key="15">
    <source>
        <dbReference type="PROSITE-ProRule" id="PRU00169"/>
    </source>
</evidence>
<feature type="domain" description="Response regulatory" evidence="18">
    <location>
        <begin position="494"/>
        <end position="611"/>
    </location>
</feature>
<evidence type="ECO:0000259" key="19">
    <source>
        <dbReference type="PROSITE" id="PS50894"/>
    </source>
</evidence>
<keyword evidence="12" id="KW-0902">Two-component regulatory system</keyword>
<evidence type="ECO:0000256" key="3">
    <source>
        <dbReference type="ARBA" id="ARBA00012438"/>
    </source>
</evidence>
<dbReference type="InterPro" id="IPR036097">
    <property type="entry name" value="HisK_dim/P_sf"/>
</dbReference>
<dbReference type="SUPFAM" id="SSF52172">
    <property type="entry name" value="CheY-like"/>
    <property type="match status" value="1"/>
</dbReference>
<dbReference type="SMART" id="SM00388">
    <property type="entry name" value="HisKA"/>
    <property type="match status" value="1"/>
</dbReference>
<evidence type="ECO:0000256" key="13">
    <source>
        <dbReference type="ARBA" id="ARBA00023136"/>
    </source>
</evidence>
<dbReference type="CDD" id="cd00088">
    <property type="entry name" value="HPT"/>
    <property type="match status" value="1"/>
</dbReference>
<dbReference type="Gene3D" id="3.30.565.10">
    <property type="entry name" value="Histidine kinase-like ATPase, C-terminal domain"/>
    <property type="match status" value="1"/>
</dbReference>
<dbReference type="GO" id="GO:0000155">
    <property type="term" value="F:phosphorelay sensor kinase activity"/>
    <property type="evidence" value="ECO:0007669"/>
    <property type="project" value="InterPro"/>
</dbReference>
<dbReference type="EMBL" id="JACIDU010000008">
    <property type="protein sequence ID" value="MBB4103682.1"/>
    <property type="molecule type" value="Genomic_DNA"/>
</dbReference>
<name>A0A7W6K441_9HYPH</name>
<dbReference type="InterPro" id="IPR001789">
    <property type="entry name" value="Sig_transdc_resp-reg_receiver"/>
</dbReference>
<evidence type="ECO:0000256" key="4">
    <source>
        <dbReference type="ARBA" id="ARBA00022475"/>
    </source>
</evidence>
<feature type="transmembrane region" description="Helical" evidence="16">
    <location>
        <begin position="194"/>
        <end position="212"/>
    </location>
</feature>
<evidence type="ECO:0000313" key="20">
    <source>
        <dbReference type="EMBL" id="MBB4103682.1"/>
    </source>
</evidence>
<evidence type="ECO:0000259" key="17">
    <source>
        <dbReference type="PROSITE" id="PS50109"/>
    </source>
</evidence>
<dbReference type="SUPFAM" id="SSF47384">
    <property type="entry name" value="Homodimeric domain of signal transducing histidine kinase"/>
    <property type="match status" value="1"/>
</dbReference>
<dbReference type="InterPro" id="IPR003594">
    <property type="entry name" value="HATPase_dom"/>
</dbReference>
<dbReference type="CDD" id="cd00082">
    <property type="entry name" value="HisKA"/>
    <property type="match status" value="1"/>
</dbReference>
<dbReference type="FunFam" id="3.30.565.10:FF:000010">
    <property type="entry name" value="Sensor histidine kinase RcsC"/>
    <property type="match status" value="1"/>
</dbReference>
<dbReference type="SUPFAM" id="SSF47226">
    <property type="entry name" value="Histidine-containing phosphotransfer domain, HPT domain"/>
    <property type="match status" value="1"/>
</dbReference>
<keyword evidence="8 16" id="KW-0812">Transmembrane</keyword>
<evidence type="ECO:0000256" key="2">
    <source>
        <dbReference type="ARBA" id="ARBA00004429"/>
    </source>
</evidence>
<organism evidence="20 21">
    <name type="scientific">Allorhizobium borbori</name>
    <dbReference type="NCBI Taxonomy" id="485907"/>
    <lineage>
        <taxon>Bacteria</taxon>
        <taxon>Pseudomonadati</taxon>
        <taxon>Pseudomonadota</taxon>
        <taxon>Alphaproteobacteria</taxon>
        <taxon>Hyphomicrobiales</taxon>
        <taxon>Rhizobiaceae</taxon>
        <taxon>Rhizobium/Agrobacterium group</taxon>
        <taxon>Allorhizobium</taxon>
    </lineage>
</organism>
<gene>
    <name evidence="20" type="ORF">GGQ66_002250</name>
</gene>
<evidence type="ECO:0000256" key="1">
    <source>
        <dbReference type="ARBA" id="ARBA00000085"/>
    </source>
</evidence>
<dbReference type="GO" id="GO:0005886">
    <property type="term" value="C:plasma membrane"/>
    <property type="evidence" value="ECO:0007669"/>
    <property type="project" value="UniProtKB-SubCell"/>
</dbReference>
<dbReference type="CDD" id="cd17546">
    <property type="entry name" value="REC_hyHK_CKI1_RcsC-like"/>
    <property type="match status" value="1"/>
</dbReference>
<evidence type="ECO:0000256" key="12">
    <source>
        <dbReference type="ARBA" id="ARBA00023012"/>
    </source>
</evidence>
<dbReference type="InterPro" id="IPR005467">
    <property type="entry name" value="His_kinase_dom"/>
</dbReference>
<dbReference type="InterPro" id="IPR008207">
    <property type="entry name" value="Sig_transdc_His_kin_Hpt_dom"/>
</dbReference>
<dbReference type="Pfam" id="PF01627">
    <property type="entry name" value="Hpt"/>
    <property type="match status" value="1"/>
</dbReference>
<evidence type="ECO:0000256" key="5">
    <source>
        <dbReference type="ARBA" id="ARBA00022519"/>
    </source>
</evidence>
<sequence length="729" mass="79287">MTLRAAPGSDVIRRVSKATAVLQVFAVVLLLGLAAIFVVIIQRYSTLQDGIRENALWSLYQLDRETRKLHEGVHVAIVEGDETNETWRLASQRYDILYSRMNIVQQGHFDRKLGGEQDTGPMLDEIDASILKLEPIFDEINRTGAISIDALRQVDAELDVLMGKTEGVLVYANTAVSADRAEARAALLSLQLKSAGLVGLLVVSVGCLIFLLTRQLRSVRAAGLSFERMARDLRGSYLAAEAGNRAKSQFMATMGHEIRTPLNAILGTAELMQLQPLPEKIDAGIGTIRRSGEALLSILNQVLDFARSEDGKLTVEVQPTSVVDVVTAAVDMLRDRAIENGNRIELEIPSPHRFPVVETDPTRLKQVLLNLISNAIKFTEGGTVTVRLEERLNLGGARLHFEVIDTGIGIDEEGIRKLYQPFSQVDASINRRFGGTGLGLAISKEIVERLGGTVGVSSKKGVGSRFWFELPVIETTSLPAPAAVATIGPLPTLRVLLVEDNRVNQQVAAGFLKHLGQNVDLANDGFEAVEMAAKNDYDVILMDMQMPNMDGVEASTRIRAMSGPRSQTPIIAITANASEDDRKRCATAGMNGFQSKPISVEKLRGVIQSIAPTGLPAPVDDGLPAMNEPSFEARRQEIAEVLGEDGFAELLAHFFDDAAMLVAALEKAAQSGDGATRDRLLHTLKGAASNVGFQMLADECQDMRQRPLTVETVTEIQSMIDDCRRRLAA</sequence>
<dbReference type="InterPro" id="IPR003661">
    <property type="entry name" value="HisK_dim/P_dom"/>
</dbReference>
<evidence type="ECO:0000256" key="11">
    <source>
        <dbReference type="ARBA" id="ARBA00022989"/>
    </source>
</evidence>
<dbReference type="InterPro" id="IPR036890">
    <property type="entry name" value="HATPase_C_sf"/>
</dbReference>
<dbReference type="SMART" id="SM00387">
    <property type="entry name" value="HATPase_c"/>
    <property type="match status" value="1"/>
</dbReference>
<dbReference type="PROSITE" id="PS50894">
    <property type="entry name" value="HPT"/>
    <property type="match status" value="1"/>
</dbReference>
<dbReference type="Gene3D" id="3.40.50.2300">
    <property type="match status" value="1"/>
</dbReference>
<evidence type="ECO:0000256" key="10">
    <source>
        <dbReference type="ARBA" id="ARBA00022840"/>
    </source>
</evidence>
<accession>A0A7W6K441</accession>
<dbReference type="PANTHER" id="PTHR43047:SF64">
    <property type="entry name" value="HISTIDINE KINASE CONTAINING CHEY-HOMOLOGOUS RECEIVER DOMAIN AND PAS DOMAIN-RELATED"/>
    <property type="match status" value="1"/>
</dbReference>
<feature type="modified residue" description="4-aspartylphosphate" evidence="15">
    <location>
        <position position="543"/>
    </location>
</feature>
<proteinExistence type="predicted"/>
<protein>
    <recommendedName>
        <fullName evidence="3">histidine kinase</fullName>
        <ecNumber evidence="3">2.7.13.3</ecNumber>
    </recommendedName>
</protein>
<keyword evidence="13 16" id="KW-0472">Membrane</keyword>
<comment type="caution">
    <text evidence="20">The sequence shown here is derived from an EMBL/GenBank/DDBJ whole genome shotgun (WGS) entry which is preliminary data.</text>
</comment>
<keyword evidence="9 20" id="KW-0418">Kinase</keyword>
<evidence type="ECO:0000256" key="7">
    <source>
        <dbReference type="ARBA" id="ARBA00022679"/>
    </source>
</evidence>
<keyword evidence="21" id="KW-1185">Reference proteome</keyword>
<dbReference type="Gene3D" id="1.10.287.130">
    <property type="match status" value="1"/>
</dbReference>
<dbReference type="CDD" id="cd16922">
    <property type="entry name" value="HATPase_EvgS-ArcB-TorS-like"/>
    <property type="match status" value="1"/>
</dbReference>
<dbReference type="Pfam" id="PF00072">
    <property type="entry name" value="Response_reg"/>
    <property type="match status" value="1"/>
</dbReference>
<keyword evidence="10" id="KW-0547">Nucleotide-binding</keyword>
<keyword evidence="11 16" id="KW-1133">Transmembrane helix</keyword>
<dbReference type="RefSeq" id="WP_183792457.1">
    <property type="nucleotide sequence ID" value="NZ_JACIDU010000008.1"/>
</dbReference>
<reference evidence="20 21" key="1">
    <citation type="submission" date="2020-08" db="EMBL/GenBank/DDBJ databases">
        <title>Genomic Encyclopedia of Type Strains, Phase IV (KMG-IV): sequencing the most valuable type-strain genomes for metagenomic binning, comparative biology and taxonomic classification.</title>
        <authorList>
            <person name="Goeker M."/>
        </authorList>
    </citation>
    <scope>NUCLEOTIDE SEQUENCE [LARGE SCALE GENOMIC DNA]</scope>
    <source>
        <strain evidence="20 21">DSM 26385</strain>
    </source>
</reference>
<dbReference type="PROSITE" id="PS50109">
    <property type="entry name" value="HIS_KIN"/>
    <property type="match status" value="1"/>
</dbReference>
<dbReference type="InterPro" id="IPR004358">
    <property type="entry name" value="Sig_transdc_His_kin-like_C"/>
</dbReference>
<dbReference type="PANTHER" id="PTHR43047">
    <property type="entry name" value="TWO-COMPONENT HISTIDINE PROTEIN KINASE"/>
    <property type="match status" value="1"/>
</dbReference>
<comment type="catalytic activity">
    <reaction evidence="1">
        <text>ATP + protein L-histidine = ADP + protein N-phospho-L-histidine.</text>
        <dbReference type="EC" id="2.7.13.3"/>
    </reaction>
</comment>
<evidence type="ECO:0000256" key="8">
    <source>
        <dbReference type="ARBA" id="ARBA00022692"/>
    </source>
</evidence>
<evidence type="ECO:0000256" key="16">
    <source>
        <dbReference type="SAM" id="Phobius"/>
    </source>
</evidence>
<dbReference type="PRINTS" id="PR00344">
    <property type="entry name" value="BCTRLSENSOR"/>
</dbReference>
<evidence type="ECO:0000259" key="18">
    <source>
        <dbReference type="PROSITE" id="PS50110"/>
    </source>
</evidence>
<feature type="transmembrane region" description="Helical" evidence="16">
    <location>
        <begin position="20"/>
        <end position="41"/>
    </location>
</feature>
<keyword evidence="10" id="KW-0067">ATP-binding</keyword>
<dbReference type="PROSITE" id="PS50110">
    <property type="entry name" value="RESPONSE_REGULATORY"/>
    <property type="match status" value="1"/>
</dbReference>
<dbReference type="GO" id="GO:0003677">
    <property type="term" value="F:DNA binding"/>
    <property type="evidence" value="ECO:0007669"/>
    <property type="project" value="UniProtKB-KW"/>
</dbReference>